<dbReference type="Pfam" id="PF08032">
    <property type="entry name" value="SpoU_sub_bind"/>
    <property type="match status" value="1"/>
</dbReference>
<dbReference type="SUPFAM" id="SSF75217">
    <property type="entry name" value="alpha/beta knot"/>
    <property type="match status" value="1"/>
</dbReference>
<dbReference type="Gene3D" id="3.30.1330.30">
    <property type="match status" value="1"/>
</dbReference>
<reference evidence="4 5" key="1">
    <citation type="submission" date="2009-04" db="EMBL/GenBank/DDBJ databases">
        <authorList>
            <person name="Sebastian Y."/>
            <person name="Madupu R."/>
            <person name="Durkin A.S."/>
            <person name="Torralba M."/>
            <person name="Methe B."/>
            <person name="Sutton G.G."/>
            <person name="Strausberg R.L."/>
            <person name="Nelson K.E."/>
        </authorList>
    </citation>
    <scope>NUCLEOTIDE SEQUENCE [LARGE SCALE GENOMIC DNA]</scope>
    <source>
        <strain evidence="4 5">60-3</strain>
    </source>
</reference>
<dbReference type="InterPro" id="IPR029028">
    <property type="entry name" value="Alpha/beta_knot_MTases"/>
</dbReference>
<dbReference type="SUPFAM" id="SSF55315">
    <property type="entry name" value="L30e-like"/>
    <property type="match status" value="1"/>
</dbReference>
<keyword evidence="5" id="KW-1185">Reference proteome</keyword>
<dbReference type="GO" id="GO:0032259">
    <property type="term" value="P:methylation"/>
    <property type="evidence" value="ECO:0007669"/>
    <property type="project" value="UniProtKB-KW"/>
</dbReference>
<evidence type="ECO:0000256" key="2">
    <source>
        <dbReference type="ARBA" id="ARBA00022679"/>
    </source>
</evidence>
<keyword evidence="1 4" id="KW-0489">Methyltransferase</keyword>
<dbReference type="OrthoDB" id="9794400at2"/>
<dbReference type="SMART" id="SM00967">
    <property type="entry name" value="SpoU_sub_bind"/>
    <property type="match status" value="1"/>
</dbReference>
<evidence type="ECO:0000313" key="4">
    <source>
        <dbReference type="EMBL" id="EEK16009.1"/>
    </source>
</evidence>
<dbReference type="Proteomes" id="UP000003303">
    <property type="component" value="Unassembled WGS sequence"/>
</dbReference>
<dbReference type="RefSeq" id="WP_007366126.1">
    <property type="nucleotide sequence ID" value="NZ_ACLR01000224.1"/>
</dbReference>
<proteinExistence type="predicted"/>
<accession>C2ME46</accession>
<dbReference type="PANTHER" id="PTHR46429">
    <property type="entry name" value="23S RRNA (GUANOSINE-2'-O-)-METHYLTRANSFERASE RLMB"/>
    <property type="match status" value="1"/>
</dbReference>
<dbReference type="GO" id="GO:0006396">
    <property type="term" value="P:RNA processing"/>
    <property type="evidence" value="ECO:0007669"/>
    <property type="project" value="InterPro"/>
</dbReference>
<dbReference type="NCBIfam" id="TIGR00186">
    <property type="entry name" value="rRNA_methyl_3"/>
    <property type="match status" value="1"/>
</dbReference>
<keyword evidence="2 4" id="KW-0808">Transferase</keyword>
<dbReference type="CDD" id="cd18103">
    <property type="entry name" value="SpoU-like_RlmB"/>
    <property type="match status" value="1"/>
</dbReference>
<dbReference type="GO" id="GO:0008173">
    <property type="term" value="F:RNA methyltransferase activity"/>
    <property type="evidence" value="ECO:0007669"/>
    <property type="project" value="InterPro"/>
</dbReference>
<dbReference type="eggNOG" id="COG0566">
    <property type="taxonomic scope" value="Bacteria"/>
</dbReference>
<dbReference type="InterPro" id="IPR001537">
    <property type="entry name" value="SpoU_MeTrfase"/>
</dbReference>
<evidence type="ECO:0000256" key="1">
    <source>
        <dbReference type="ARBA" id="ARBA00022603"/>
    </source>
</evidence>
<evidence type="ECO:0000313" key="5">
    <source>
        <dbReference type="Proteomes" id="UP000003303"/>
    </source>
</evidence>
<name>C2ME46_9PORP</name>
<dbReference type="InterPro" id="IPR013123">
    <property type="entry name" value="SpoU_subst-bd"/>
</dbReference>
<protein>
    <submittedName>
        <fullName evidence="4">RNA methyltransferase, TrmH family, group 3</fullName>
    </submittedName>
</protein>
<organism evidence="4 5">
    <name type="scientific">Porphyromonas uenonis 60-3</name>
    <dbReference type="NCBI Taxonomy" id="596327"/>
    <lineage>
        <taxon>Bacteria</taxon>
        <taxon>Pseudomonadati</taxon>
        <taxon>Bacteroidota</taxon>
        <taxon>Bacteroidia</taxon>
        <taxon>Bacteroidales</taxon>
        <taxon>Porphyromonadaceae</taxon>
        <taxon>Porphyromonas</taxon>
    </lineage>
</organism>
<dbReference type="InterPro" id="IPR029064">
    <property type="entry name" value="Ribosomal_eL30-like_sf"/>
</dbReference>
<feature type="domain" description="RNA 2-O ribose methyltransferase substrate binding" evidence="3">
    <location>
        <begin position="6"/>
        <end position="80"/>
    </location>
</feature>
<sequence length="247" mass="26592">MIKQKLIYGIHALTESLASHSDIDKIYMKKGAATGELLEIKRTARAQGIPVMEVPAERLNRFTRGAHQGVVALISPITYTRLESLIPMLYDEGQMPFIVLLDGVTDVRNFGAIARTCECAGVHAIVIPERDSVSVTADAVNASAGALMRIPVCRERDLVTACRFLRDSGLQLVGADVDATTNYTSLPMTPPLGIVMGSEQKGISTGVLKQLTDRVSIPQLGQISSLNVSVATGIMLYEVVRQQGATL</sequence>
<dbReference type="Gene3D" id="3.40.1280.10">
    <property type="match status" value="1"/>
</dbReference>
<dbReference type="STRING" id="596327.PORUE0001_1101"/>
<dbReference type="Pfam" id="PF00588">
    <property type="entry name" value="SpoU_methylase"/>
    <property type="match status" value="1"/>
</dbReference>
<dbReference type="InterPro" id="IPR004441">
    <property type="entry name" value="rRNA_MeTrfase_TrmH"/>
</dbReference>
<dbReference type="GO" id="GO:0003723">
    <property type="term" value="F:RNA binding"/>
    <property type="evidence" value="ECO:0007669"/>
    <property type="project" value="InterPro"/>
</dbReference>
<comment type="caution">
    <text evidence="4">The sequence shown here is derived from an EMBL/GenBank/DDBJ whole genome shotgun (WGS) entry which is preliminary data.</text>
</comment>
<dbReference type="PANTHER" id="PTHR46429:SF1">
    <property type="entry name" value="23S RRNA (GUANOSINE-2'-O-)-METHYLTRANSFERASE RLMB"/>
    <property type="match status" value="1"/>
</dbReference>
<dbReference type="InterPro" id="IPR029026">
    <property type="entry name" value="tRNA_m1G_MTases_N"/>
</dbReference>
<dbReference type="AlphaFoldDB" id="C2ME46"/>
<evidence type="ECO:0000259" key="3">
    <source>
        <dbReference type="SMART" id="SM00967"/>
    </source>
</evidence>
<dbReference type="EMBL" id="ACLR01000224">
    <property type="protein sequence ID" value="EEK16009.1"/>
    <property type="molecule type" value="Genomic_DNA"/>
</dbReference>
<gene>
    <name evidence="4" type="ORF">PORUE0001_1101</name>
</gene>
<dbReference type="GO" id="GO:0005829">
    <property type="term" value="C:cytosol"/>
    <property type="evidence" value="ECO:0007669"/>
    <property type="project" value="TreeGrafter"/>
</dbReference>